<sequence>MTVVLDGNHVRLAAYEDAPDHGDRLDPRAAKPPDAQYAKLAIETGYVSYPLDNLENQDFASGVSYYDGWEYLHHSGLIAVV</sequence>
<dbReference type="Proteomes" id="UP000287188">
    <property type="component" value="Unassembled WGS sequence"/>
</dbReference>
<gene>
    <name evidence="1" type="ORF">KDK_11350</name>
</gene>
<proteinExistence type="predicted"/>
<comment type="caution">
    <text evidence="1">The sequence shown here is derived from an EMBL/GenBank/DDBJ whole genome shotgun (WGS) entry which is preliminary data.</text>
</comment>
<reference evidence="2" key="1">
    <citation type="submission" date="2018-12" db="EMBL/GenBank/DDBJ databases">
        <title>Tengunoibacter tsumagoiensis gen. nov., sp. nov., Dictyobacter kobayashii sp. nov., D. alpinus sp. nov., and D. joshuensis sp. nov. and description of Dictyobacteraceae fam. nov. within the order Ktedonobacterales isolated from Tengu-no-mugimeshi.</title>
        <authorList>
            <person name="Wang C.M."/>
            <person name="Zheng Y."/>
            <person name="Sakai Y."/>
            <person name="Toyoda A."/>
            <person name="Minakuchi Y."/>
            <person name="Abe K."/>
            <person name="Yokota A."/>
            <person name="Yabe S."/>
        </authorList>
    </citation>
    <scope>NUCLEOTIDE SEQUENCE [LARGE SCALE GENOMIC DNA]</scope>
    <source>
        <strain evidence="2">Uno11</strain>
    </source>
</reference>
<name>A0A402AE14_9CHLR</name>
<dbReference type="EMBL" id="BIFS01000001">
    <property type="protein sequence ID" value="GCE17335.1"/>
    <property type="molecule type" value="Genomic_DNA"/>
</dbReference>
<organism evidence="1 2">
    <name type="scientific">Dictyobacter kobayashii</name>
    <dbReference type="NCBI Taxonomy" id="2014872"/>
    <lineage>
        <taxon>Bacteria</taxon>
        <taxon>Bacillati</taxon>
        <taxon>Chloroflexota</taxon>
        <taxon>Ktedonobacteria</taxon>
        <taxon>Ktedonobacterales</taxon>
        <taxon>Dictyobacteraceae</taxon>
        <taxon>Dictyobacter</taxon>
    </lineage>
</organism>
<keyword evidence="2" id="KW-1185">Reference proteome</keyword>
<evidence type="ECO:0000313" key="2">
    <source>
        <dbReference type="Proteomes" id="UP000287188"/>
    </source>
</evidence>
<protein>
    <submittedName>
        <fullName evidence="1">Uncharacterized protein</fullName>
    </submittedName>
</protein>
<evidence type="ECO:0000313" key="1">
    <source>
        <dbReference type="EMBL" id="GCE17335.1"/>
    </source>
</evidence>
<accession>A0A402AE14</accession>
<dbReference type="AlphaFoldDB" id="A0A402AE14"/>